<dbReference type="EMBL" id="OX365700">
    <property type="protein sequence ID" value="CAI4030088.1"/>
    <property type="molecule type" value="Genomic_DNA"/>
</dbReference>
<evidence type="ECO:0000256" key="8">
    <source>
        <dbReference type="ARBA" id="ARBA00023065"/>
    </source>
</evidence>
<comment type="similarity">
    <text evidence="2 11">Belongs to the MscL family.</text>
</comment>
<dbReference type="NCBIfam" id="NF010557">
    <property type="entry name" value="PRK13952.1"/>
    <property type="match status" value="1"/>
</dbReference>
<dbReference type="Pfam" id="PF01741">
    <property type="entry name" value="MscL"/>
    <property type="match status" value="1"/>
</dbReference>
<evidence type="ECO:0000256" key="4">
    <source>
        <dbReference type="ARBA" id="ARBA00022448"/>
    </source>
</evidence>
<feature type="transmembrane region" description="Helical" evidence="11">
    <location>
        <begin position="82"/>
        <end position="101"/>
    </location>
</feature>
<dbReference type="SUPFAM" id="SSF81330">
    <property type="entry name" value="Gated mechanosensitive channel"/>
    <property type="match status" value="1"/>
</dbReference>
<evidence type="ECO:0000256" key="5">
    <source>
        <dbReference type="ARBA" id="ARBA00022475"/>
    </source>
</evidence>
<keyword evidence="10 11" id="KW-0407">Ion channel</keyword>
<name>A0AA86MW50_9BACT</name>
<evidence type="ECO:0000256" key="1">
    <source>
        <dbReference type="ARBA" id="ARBA00004651"/>
    </source>
</evidence>
<evidence type="ECO:0000256" key="3">
    <source>
        <dbReference type="ARBA" id="ARBA00011255"/>
    </source>
</evidence>
<dbReference type="Proteomes" id="UP001179121">
    <property type="component" value="Chromosome"/>
</dbReference>
<keyword evidence="9 11" id="KW-0472">Membrane</keyword>
<dbReference type="KEGG" id="nti:DNFV4_00512"/>
<keyword evidence="7 11" id="KW-1133">Transmembrane helix</keyword>
<evidence type="ECO:0000256" key="9">
    <source>
        <dbReference type="ARBA" id="ARBA00023136"/>
    </source>
</evidence>
<dbReference type="InterPro" id="IPR019823">
    <property type="entry name" value="Mechanosensitive_channel_CS"/>
</dbReference>
<dbReference type="PANTHER" id="PTHR30266">
    <property type="entry name" value="MECHANOSENSITIVE CHANNEL MSCL"/>
    <property type="match status" value="1"/>
</dbReference>
<comment type="subunit">
    <text evidence="3 11">Homopentamer.</text>
</comment>
<comment type="function">
    <text evidence="11">Channel that opens in response to stretch forces in the membrane lipid bilayer. May participate in the regulation of osmotic pressure changes within the cell.</text>
</comment>
<dbReference type="PANTHER" id="PTHR30266:SF2">
    <property type="entry name" value="LARGE-CONDUCTANCE MECHANOSENSITIVE CHANNEL"/>
    <property type="match status" value="1"/>
</dbReference>
<sequence length="139" mass="14944">MLKEFKEFAMKGNVLDMAIGVIIGGAFGKIVSSLVGDVLMPPIGLVLGKVDFSSLFLNLSGQDYPSLAAAKAAGAPTLNYGVFLQTVFDFVIIAFVIFLLVKQVNRLKSAPPPAPAAPPEPSNEEKLLTQIRDLLKERR</sequence>
<dbReference type="FunFam" id="1.10.1200.120:FF:000001">
    <property type="entry name" value="Large-conductance mechanosensitive channel"/>
    <property type="match status" value="1"/>
</dbReference>
<evidence type="ECO:0000256" key="10">
    <source>
        <dbReference type="ARBA" id="ARBA00023303"/>
    </source>
</evidence>
<dbReference type="HAMAP" id="MF_00115">
    <property type="entry name" value="MscL"/>
    <property type="match status" value="1"/>
</dbReference>
<dbReference type="NCBIfam" id="NF001843">
    <property type="entry name" value="PRK00567.1-4"/>
    <property type="match status" value="1"/>
</dbReference>
<keyword evidence="6 11" id="KW-0812">Transmembrane</keyword>
<dbReference type="GO" id="GO:0008381">
    <property type="term" value="F:mechanosensitive monoatomic ion channel activity"/>
    <property type="evidence" value="ECO:0007669"/>
    <property type="project" value="UniProtKB-UniRule"/>
</dbReference>
<evidence type="ECO:0000256" key="2">
    <source>
        <dbReference type="ARBA" id="ARBA00007254"/>
    </source>
</evidence>
<evidence type="ECO:0000256" key="11">
    <source>
        <dbReference type="HAMAP-Rule" id="MF_00115"/>
    </source>
</evidence>
<accession>A0AA86MW50</accession>
<dbReference type="GO" id="GO:0005886">
    <property type="term" value="C:plasma membrane"/>
    <property type="evidence" value="ECO:0007669"/>
    <property type="project" value="UniProtKB-SubCell"/>
</dbReference>
<evidence type="ECO:0000313" key="12">
    <source>
        <dbReference type="EMBL" id="CAI4030088.1"/>
    </source>
</evidence>
<dbReference type="InterPro" id="IPR037673">
    <property type="entry name" value="MSC/AndL"/>
</dbReference>
<evidence type="ECO:0000256" key="6">
    <source>
        <dbReference type="ARBA" id="ARBA00022692"/>
    </source>
</evidence>
<feature type="transmembrane region" description="Helical" evidence="11">
    <location>
        <begin position="12"/>
        <end position="31"/>
    </location>
</feature>
<reference evidence="12" key="1">
    <citation type="submission" date="2022-10" db="EMBL/GenBank/DDBJ databases">
        <authorList>
            <person name="Koch H."/>
        </authorList>
    </citation>
    <scope>NUCLEOTIDE SEQUENCE</scope>
    <source>
        <strain evidence="12">DNF</strain>
    </source>
</reference>
<dbReference type="PROSITE" id="PS01327">
    <property type="entry name" value="MSCL"/>
    <property type="match status" value="1"/>
</dbReference>
<dbReference type="NCBIfam" id="TIGR00220">
    <property type="entry name" value="mscL"/>
    <property type="match status" value="1"/>
</dbReference>
<keyword evidence="4 11" id="KW-0813">Transport</keyword>
<organism evidence="12 13">
    <name type="scientific">Nitrospira tepida</name>
    <dbReference type="NCBI Taxonomy" id="2973512"/>
    <lineage>
        <taxon>Bacteria</taxon>
        <taxon>Pseudomonadati</taxon>
        <taxon>Nitrospirota</taxon>
        <taxon>Nitrospiria</taxon>
        <taxon>Nitrospirales</taxon>
        <taxon>Nitrospiraceae</taxon>
        <taxon>Nitrospira</taxon>
    </lineage>
</organism>
<keyword evidence="5 11" id="KW-1003">Cell membrane</keyword>
<evidence type="ECO:0000313" key="13">
    <source>
        <dbReference type="Proteomes" id="UP001179121"/>
    </source>
</evidence>
<proteinExistence type="inferred from homology"/>
<keyword evidence="8 11" id="KW-0406">Ion transport</keyword>
<evidence type="ECO:0000256" key="7">
    <source>
        <dbReference type="ARBA" id="ARBA00022989"/>
    </source>
</evidence>
<dbReference type="Gene3D" id="1.10.1200.120">
    <property type="entry name" value="Large-conductance mechanosensitive channel, MscL, domain 1"/>
    <property type="match status" value="1"/>
</dbReference>
<dbReference type="RefSeq" id="WP_289267091.1">
    <property type="nucleotide sequence ID" value="NZ_OX365700.1"/>
</dbReference>
<comment type="subcellular location">
    <subcellularLocation>
        <location evidence="1 11">Cell membrane</location>
        <topology evidence="1 11">Multi-pass membrane protein</topology>
    </subcellularLocation>
</comment>
<keyword evidence="13" id="KW-1185">Reference proteome</keyword>
<dbReference type="AlphaFoldDB" id="A0AA86MW50"/>
<dbReference type="PRINTS" id="PR01264">
    <property type="entry name" value="MECHCHANNEL"/>
</dbReference>
<gene>
    <name evidence="11" type="primary">mscL</name>
    <name evidence="12" type="ORF">DNFV4_00512</name>
</gene>
<dbReference type="InterPro" id="IPR036019">
    <property type="entry name" value="MscL_channel"/>
</dbReference>
<dbReference type="InterPro" id="IPR001185">
    <property type="entry name" value="MS_channel"/>
</dbReference>
<protein>
    <recommendedName>
        <fullName evidence="11">Large-conductance mechanosensitive channel</fullName>
    </recommendedName>
</protein>